<dbReference type="GO" id="GO:0016020">
    <property type="term" value="C:membrane"/>
    <property type="evidence" value="ECO:0007669"/>
    <property type="project" value="UniProtKB-SubCell"/>
</dbReference>
<dbReference type="EMBL" id="AUSV01000090">
    <property type="protein sequence ID" value="ESP91890.1"/>
    <property type="molecule type" value="Genomic_DNA"/>
</dbReference>
<evidence type="ECO:0000256" key="4">
    <source>
        <dbReference type="SAM" id="Phobius"/>
    </source>
</evidence>
<feature type="transmembrane region" description="Helical" evidence="4">
    <location>
        <begin position="51"/>
        <end position="69"/>
    </location>
</feature>
<dbReference type="Proteomes" id="UP000017820">
    <property type="component" value="Unassembled WGS sequence"/>
</dbReference>
<dbReference type="PANTHER" id="PTHR23222">
    <property type="entry name" value="PROHIBITIN"/>
    <property type="match status" value="1"/>
</dbReference>
<evidence type="ECO:0000313" key="7">
    <source>
        <dbReference type="Proteomes" id="UP000017820"/>
    </source>
</evidence>
<sequence length="402" mass="45538">MNIILPSDITLTIIISAIVAIILSNILMRILKRYQPKLRRRILSWRFRAGLTLLVTIFIVIALIPVIFIKVDSGEVGVLWKRFAGGTYLDAPLHEGTVLVFPWDTLTIYSSRYQTAHTNVYAITNEGLRITLDITVRYRPEVDYIPYLHKLVGPDYVDEIILPEVSSGVRMIVSQYDAEQVYGNQRKEVQEELLGQVLNELELKEKSMLRQEAQMMAGHHLVNLDDVLIKRVDLPDKVHSAIISKVNQNYILEEYKMRVEVAKKEALRKEEEAKGIALFQEMVSDGISEAYLKWRGIEATIELAKSNNAKVVVIGSGKDGLPLILNTESSLTPANSSFKETHKPGELKAELDAPATDEAHSKDEYLNSVDKYGHKLKPDLRQPDKTLSDRSLQTGEPMEYLK</sequence>
<evidence type="ECO:0000259" key="5">
    <source>
        <dbReference type="Pfam" id="PF01145"/>
    </source>
</evidence>
<accession>V4HM50</accession>
<keyword evidence="4" id="KW-0812">Transmembrane</keyword>
<feature type="compositionally biased region" description="Basic and acidic residues" evidence="3">
    <location>
        <begin position="373"/>
        <end position="388"/>
    </location>
</feature>
<dbReference type="InterPro" id="IPR001107">
    <property type="entry name" value="Band_7"/>
</dbReference>
<protein>
    <submittedName>
        <fullName evidence="6">SPFH domain, Band 7 family protein</fullName>
    </submittedName>
</protein>
<evidence type="ECO:0000313" key="6">
    <source>
        <dbReference type="EMBL" id="ESP91890.1"/>
    </source>
</evidence>
<proteinExistence type="predicted"/>
<dbReference type="Pfam" id="PF01145">
    <property type="entry name" value="Band_7"/>
    <property type="match status" value="1"/>
</dbReference>
<organism evidence="6 7">
    <name type="scientific">Pseudoalteromonas luteoviolacea (strain 2ta16)</name>
    <dbReference type="NCBI Taxonomy" id="1353533"/>
    <lineage>
        <taxon>Bacteria</taxon>
        <taxon>Pseudomonadati</taxon>
        <taxon>Pseudomonadota</taxon>
        <taxon>Gammaproteobacteria</taxon>
        <taxon>Alteromonadales</taxon>
        <taxon>Pseudoalteromonadaceae</taxon>
        <taxon>Pseudoalteromonas</taxon>
    </lineage>
</organism>
<evidence type="ECO:0000256" key="3">
    <source>
        <dbReference type="SAM" id="MobiDB-lite"/>
    </source>
</evidence>
<comment type="subcellular location">
    <subcellularLocation>
        <location evidence="1">Membrane</location>
        <topology evidence="1">Single-pass membrane protein</topology>
    </subcellularLocation>
</comment>
<comment type="caution">
    <text evidence="6">The sequence shown here is derived from an EMBL/GenBank/DDBJ whole genome shotgun (WGS) entry which is preliminary data.</text>
</comment>
<dbReference type="PATRIC" id="fig|1353533.3.peg.3854"/>
<evidence type="ECO:0000256" key="1">
    <source>
        <dbReference type="ARBA" id="ARBA00004167"/>
    </source>
</evidence>
<dbReference type="GO" id="GO:0007005">
    <property type="term" value="P:mitochondrion organization"/>
    <property type="evidence" value="ECO:0007669"/>
    <property type="project" value="TreeGrafter"/>
</dbReference>
<dbReference type="CDD" id="cd03401">
    <property type="entry name" value="SPFH_prohibitin"/>
    <property type="match status" value="1"/>
</dbReference>
<feature type="domain" description="Band 7" evidence="5">
    <location>
        <begin position="70"/>
        <end position="266"/>
    </location>
</feature>
<feature type="transmembrane region" description="Helical" evidence="4">
    <location>
        <begin position="12"/>
        <end position="31"/>
    </location>
</feature>
<dbReference type="PANTHER" id="PTHR23222:SF1">
    <property type="entry name" value="PROHIBITIN-2"/>
    <property type="match status" value="1"/>
</dbReference>
<dbReference type="InterPro" id="IPR036013">
    <property type="entry name" value="Band_7/SPFH_dom_sf"/>
</dbReference>
<keyword evidence="2 4" id="KW-0472">Membrane</keyword>
<dbReference type="InterPro" id="IPR000163">
    <property type="entry name" value="Prohibitin"/>
</dbReference>
<keyword evidence="4" id="KW-1133">Transmembrane helix</keyword>
<feature type="region of interest" description="Disordered" evidence="3">
    <location>
        <begin position="373"/>
        <end position="402"/>
    </location>
</feature>
<dbReference type="AlphaFoldDB" id="V4HM50"/>
<dbReference type="Gene3D" id="3.30.479.30">
    <property type="entry name" value="Band 7 domain"/>
    <property type="match status" value="1"/>
</dbReference>
<gene>
    <name evidence="6" type="ORF">PL2TA16_05254</name>
</gene>
<dbReference type="RefSeq" id="WP_023400710.1">
    <property type="nucleotide sequence ID" value="NZ_AUSV01000090.1"/>
</dbReference>
<evidence type="ECO:0000256" key="2">
    <source>
        <dbReference type="ARBA" id="ARBA00023136"/>
    </source>
</evidence>
<reference evidence="6 7" key="1">
    <citation type="submission" date="2013-07" db="EMBL/GenBank/DDBJ databases">
        <title>Draft genome sequence of Pseudoalteromonas luteoviolacea 2ta16.</title>
        <authorList>
            <person name="Allen E.E."/>
            <person name="Azam F."/>
            <person name="Podell S."/>
        </authorList>
    </citation>
    <scope>NUCLEOTIDE SEQUENCE [LARGE SCALE GENOMIC DNA]</scope>
    <source>
        <strain evidence="6 7">2ta16</strain>
    </source>
</reference>
<dbReference type="SUPFAM" id="SSF117892">
    <property type="entry name" value="Band 7/SPFH domain"/>
    <property type="match status" value="1"/>
</dbReference>
<name>V4HM50_PSEL2</name>